<reference evidence="1" key="1">
    <citation type="journal article" date="2015" name="Nature">
        <title>Complex archaea that bridge the gap between prokaryotes and eukaryotes.</title>
        <authorList>
            <person name="Spang A."/>
            <person name="Saw J.H."/>
            <person name="Jorgensen S.L."/>
            <person name="Zaremba-Niedzwiedzka K."/>
            <person name="Martijn J."/>
            <person name="Lind A.E."/>
            <person name="van Eijk R."/>
            <person name="Schleper C."/>
            <person name="Guy L."/>
            <person name="Ettema T.J."/>
        </authorList>
    </citation>
    <scope>NUCLEOTIDE SEQUENCE</scope>
</reference>
<dbReference type="AlphaFoldDB" id="A0A0F9G311"/>
<name>A0A0F9G311_9ZZZZ</name>
<gene>
    <name evidence="1" type="ORF">LCGC14_1878400</name>
</gene>
<comment type="caution">
    <text evidence="1">The sequence shown here is derived from an EMBL/GenBank/DDBJ whole genome shotgun (WGS) entry which is preliminary data.</text>
</comment>
<evidence type="ECO:0000313" key="1">
    <source>
        <dbReference type="EMBL" id="KKL93068.1"/>
    </source>
</evidence>
<accession>A0A0F9G311</accession>
<sequence>MYSHRSILFSGNNLSVHLETIKAQINRDIEQRYDINTDVDEFAEDILSKYKIELIELGDPSQLIPREIKLPGRHPIFNTYIEEDGIEVTIEITFSGAGKYLSYQPSSRSMGSDPDDSVDNHRKIINLFFRSKSLDTNRLNREIERVLNEIKINVAHLNNDLKKFNDWLDLNIKALIARRRQKITSIKSFAEKINIPIKRVDNPPPTIPIKRKKILMPSSPKVQKKVARTNPTIAESVYEDILELCFNMSLAMERNPTTFENLDEEQIRDFFLVILNAFFEGEATGETFNKKGKTDILIRHENQNIFIVECEIWHGEKYLLEKIDQL</sequence>
<dbReference type="EMBL" id="LAZR01019294">
    <property type="protein sequence ID" value="KKL93068.1"/>
    <property type="molecule type" value="Genomic_DNA"/>
</dbReference>
<organism evidence="1">
    <name type="scientific">marine sediment metagenome</name>
    <dbReference type="NCBI Taxonomy" id="412755"/>
    <lineage>
        <taxon>unclassified sequences</taxon>
        <taxon>metagenomes</taxon>
        <taxon>ecological metagenomes</taxon>
    </lineage>
</organism>
<proteinExistence type="predicted"/>
<feature type="non-terminal residue" evidence="1">
    <location>
        <position position="326"/>
    </location>
</feature>
<protein>
    <submittedName>
        <fullName evidence="1">Uncharacterized protein</fullName>
    </submittedName>
</protein>